<organism evidence="2 3">
    <name type="scientific">Saccharothrix violaceirubra</name>
    <dbReference type="NCBI Taxonomy" id="413306"/>
    <lineage>
        <taxon>Bacteria</taxon>
        <taxon>Bacillati</taxon>
        <taxon>Actinomycetota</taxon>
        <taxon>Actinomycetes</taxon>
        <taxon>Pseudonocardiales</taxon>
        <taxon>Pseudonocardiaceae</taxon>
        <taxon>Saccharothrix</taxon>
    </lineage>
</organism>
<gene>
    <name evidence="2" type="ORF">F4559_002736</name>
</gene>
<proteinExistence type="predicted"/>
<comment type="caution">
    <text evidence="2">The sequence shown here is derived from an EMBL/GenBank/DDBJ whole genome shotgun (WGS) entry which is preliminary data.</text>
</comment>
<dbReference type="Proteomes" id="UP000542674">
    <property type="component" value="Unassembled WGS sequence"/>
</dbReference>
<feature type="compositionally biased region" description="Polar residues" evidence="1">
    <location>
        <begin position="28"/>
        <end position="38"/>
    </location>
</feature>
<evidence type="ECO:0000313" key="3">
    <source>
        <dbReference type="Proteomes" id="UP000542674"/>
    </source>
</evidence>
<evidence type="ECO:0000313" key="2">
    <source>
        <dbReference type="EMBL" id="MBB4965377.1"/>
    </source>
</evidence>
<feature type="region of interest" description="Disordered" evidence="1">
    <location>
        <begin position="1"/>
        <end position="69"/>
    </location>
</feature>
<accession>A0A7W7T2G3</accession>
<dbReference type="AlphaFoldDB" id="A0A7W7T2G3"/>
<dbReference type="EMBL" id="JACHJS010000001">
    <property type="protein sequence ID" value="MBB4965377.1"/>
    <property type="molecule type" value="Genomic_DNA"/>
</dbReference>
<protein>
    <submittedName>
        <fullName evidence="2">Uncharacterized protein</fullName>
    </submittedName>
</protein>
<reference evidence="2 3" key="1">
    <citation type="submission" date="2020-08" db="EMBL/GenBank/DDBJ databases">
        <title>Sequencing the genomes of 1000 actinobacteria strains.</title>
        <authorList>
            <person name="Klenk H.-P."/>
        </authorList>
    </citation>
    <scope>NUCLEOTIDE SEQUENCE [LARGE SCALE GENOMIC DNA]</scope>
    <source>
        <strain evidence="2 3">DSM 45084</strain>
    </source>
</reference>
<keyword evidence="3" id="KW-1185">Reference proteome</keyword>
<evidence type="ECO:0000256" key="1">
    <source>
        <dbReference type="SAM" id="MobiDB-lite"/>
    </source>
</evidence>
<name>A0A7W7T2G3_9PSEU</name>
<sequence>MSTLNPALRRDGHPTNRPGPTGLPVGVPSTSGTRSSDWSAHRPDTPRPPAGGGSDSAGTVAGRPRPRQV</sequence>